<accession>A0AA37Q7F7</accession>
<evidence type="ECO:0000259" key="1">
    <source>
        <dbReference type="Pfam" id="PF13490"/>
    </source>
</evidence>
<dbReference type="Pfam" id="PF13490">
    <property type="entry name" value="zf-HC2"/>
    <property type="match status" value="1"/>
</dbReference>
<dbReference type="InterPro" id="IPR041916">
    <property type="entry name" value="Anti_sigma_zinc_sf"/>
</dbReference>
<dbReference type="Gene3D" id="1.10.10.1320">
    <property type="entry name" value="Anti-sigma factor, zinc-finger domain"/>
    <property type="match status" value="1"/>
</dbReference>
<dbReference type="AlphaFoldDB" id="A0AA37Q7F7"/>
<sequence>MSHSPLASVPSIGAVTCPVSEAQAHGLLDAELSGAEAGAVRRHLEGCARCRAHVTRLSHLLVALRRQRLRQERAPASLHARVRALARAE</sequence>
<dbReference type="Proteomes" id="UP001161325">
    <property type="component" value="Unassembled WGS sequence"/>
</dbReference>
<dbReference type="EMBL" id="BRXS01000001">
    <property type="protein sequence ID" value="GLC24391.1"/>
    <property type="molecule type" value="Genomic_DNA"/>
</dbReference>
<evidence type="ECO:0000313" key="2">
    <source>
        <dbReference type="EMBL" id="GLC24391.1"/>
    </source>
</evidence>
<evidence type="ECO:0000313" key="3">
    <source>
        <dbReference type="Proteomes" id="UP001161325"/>
    </source>
</evidence>
<comment type="caution">
    <text evidence="2">The sequence shown here is derived from an EMBL/GenBank/DDBJ whole genome shotgun (WGS) entry which is preliminary data.</text>
</comment>
<protein>
    <recommendedName>
        <fullName evidence="1">Putative zinc-finger domain-containing protein</fullName>
    </recommendedName>
</protein>
<dbReference type="InterPro" id="IPR027383">
    <property type="entry name" value="Znf_put"/>
</dbReference>
<proteinExistence type="predicted"/>
<keyword evidence="3" id="KW-1185">Reference proteome</keyword>
<organism evidence="2 3">
    <name type="scientific">Roseisolibacter agri</name>
    <dbReference type="NCBI Taxonomy" id="2014610"/>
    <lineage>
        <taxon>Bacteria</taxon>
        <taxon>Pseudomonadati</taxon>
        <taxon>Gemmatimonadota</taxon>
        <taxon>Gemmatimonadia</taxon>
        <taxon>Gemmatimonadales</taxon>
        <taxon>Gemmatimonadaceae</taxon>
        <taxon>Roseisolibacter</taxon>
    </lineage>
</organism>
<name>A0AA37Q7F7_9BACT</name>
<feature type="domain" description="Putative zinc-finger" evidence="1">
    <location>
        <begin position="24"/>
        <end position="51"/>
    </location>
</feature>
<gene>
    <name evidence="2" type="ORF">rosag_09040</name>
</gene>
<dbReference type="RefSeq" id="WP_284348841.1">
    <property type="nucleotide sequence ID" value="NZ_BRXS01000001.1"/>
</dbReference>
<reference evidence="2" key="1">
    <citation type="submission" date="2022-08" db="EMBL/GenBank/DDBJ databases">
        <title>Draft genome sequencing of Roseisolibacter agri AW1220.</title>
        <authorList>
            <person name="Tobiishi Y."/>
            <person name="Tonouchi A."/>
        </authorList>
    </citation>
    <scope>NUCLEOTIDE SEQUENCE</scope>
    <source>
        <strain evidence="2">AW1220</strain>
    </source>
</reference>